<organism evidence="4 5">
    <name type="scientific">Meripilus lineatus</name>
    <dbReference type="NCBI Taxonomy" id="2056292"/>
    <lineage>
        <taxon>Eukaryota</taxon>
        <taxon>Fungi</taxon>
        <taxon>Dikarya</taxon>
        <taxon>Basidiomycota</taxon>
        <taxon>Agaricomycotina</taxon>
        <taxon>Agaricomycetes</taxon>
        <taxon>Polyporales</taxon>
        <taxon>Meripilaceae</taxon>
        <taxon>Meripilus</taxon>
    </lineage>
</organism>
<feature type="region of interest" description="Disordered" evidence="1">
    <location>
        <begin position="245"/>
        <end position="267"/>
    </location>
</feature>
<keyword evidence="2" id="KW-0472">Membrane</keyword>
<reference evidence="4" key="1">
    <citation type="submission" date="2022-07" db="EMBL/GenBank/DDBJ databases">
        <title>Genome Sequence of Physisporinus lineatus.</title>
        <authorList>
            <person name="Buettner E."/>
        </authorList>
    </citation>
    <scope>NUCLEOTIDE SEQUENCE</scope>
    <source>
        <strain evidence="4">VT162</strain>
    </source>
</reference>
<name>A0AAD5YHI7_9APHY</name>
<dbReference type="AlphaFoldDB" id="A0AAD5YHI7"/>
<evidence type="ECO:0000313" key="5">
    <source>
        <dbReference type="Proteomes" id="UP001212997"/>
    </source>
</evidence>
<proteinExistence type="predicted"/>
<gene>
    <name evidence="4" type="ORF">NLI96_g7146</name>
</gene>
<evidence type="ECO:0000256" key="2">
    <source>
        <dbReference type="SAM" id="Phobius"/>
    </source>
</evidence>
<comment type="caution">
    <text evidence="4">The sequence shown here is derived from an EMBL/GenBank/DDBJ whole genome shotgun (WGS) entry which is preliminary data.</text>
</comment>
<feature type="compositionally biased region" description="Low complexity" evidence="1">
    <location>
        <begin position="224"/>
        <end position="235"/>
    </location>
</feature>
<dbReference type="Pfam" id="PF20151">
    <property type="entry name" value="DUF6533"/>
    <property type="match status" value="1"/>
</dbReference>
<feature type="transmembrane region" description="Helical" evidence="2">
    <location>
        <begin position="16"/>
        <end position="33"/>
    </location>
</feature>
<feature type="transmembrane region" description="Helical" evidence="2">
    <location>
        <begin position="84"/>
        <end position="100"/>
    </location>
</feature>
<sequence>MPSLATIETSIRQSRSLIVALATIWLWDGILAFKDDVELFKRSRISLPDVAYLLSRITVLGSLVALLVPLVITVPNCAAHGRVIVWLSVLSLPLNALLFLMRIRAIFYDSKLIQAFFVFLWLTVLAGSLFQPSCVGFTNHDLPTGTVTPDQSGGIVVWADQTLLQWRWHSTALENVIEIWATILSTRPNLRSVGIIPSLVFTNIMAARIYREVKLGLLNDCTNRPHSPSPTRTSSLGPSTVRFQNSLPLSDFRTPSASTDSAPHTRI</sequence>
<feature type="region of interest" description="Disordered" evidence="1">
    <location>
        <begin position="221"/>
        <end position="240"/>
    </location>
</feature>
<accession>A0AAD5YHI7</accession>
<keyword evidence="5" id="KW-1185">Reference proteome</keyword>
<keyword evidence="2" id="KW-0812">Transmembrane</keyword>
<dbReference type="EMBL" id="JANAWD010000284">
    <property type="protein sequence ID" value="KAJ3482194.1"/>
    <property type="molecule type" value="Genomic_DNA"/>
</dbReference>
<protein>
    <recommendedName>
        <fullName evidence="3">DUF6533 domain-containing protein</fullName>
    </recommendedName>
</protein>
<feature type="domain" description="DUF6533" evidence="3">
    <location>
        <begin position="17"/>
        <end position="60"/>
    </location>
</feature>
<dbReference type="InterPro" id="IPR045340">
    <property type="entry name" value="DUF6533"/>
</dbReference>
<evidence type="ECO:0000259" key="3">
    <source>
        <dbReference type="Pfam" id="PF20151"/>
    </source>
</evidence>
<dbReference type="Proteomes" id="UP001212997">
    <property type="component" value="Unassembled WGS sequence"/>
</dbReference>
<evidence type="ECO:0000256" key="1">
    <source>
        <dbReference type="SAM" id="MobiDB-lite"/>
    </source>
</evidence>
<feature type="transmembrane region" description="Helical" evidence="2">
    <location>
        <begin position="53"/>
        <end position="72"/>
    </location>
</feature>
<keyword evidence="2" id="KW-1133">Transmembrane helix</keyword>
<feature type="transmembrane region" description="Helical" evidence="2">
    <location>
        <begin position="112"/>
        <end position="130"/>
    </location>
</feature>
<evidence type="ECO:0000313" key="4">
    <source>
        <dbReference type="EMBL" id="KAJ3482194.1"/>
    </source>
</evidence>